<dbReference type="Pfam" id="PF16499">
    <property type="entry name" value="Melibiase_2"/>
    <property type="match status" value="1"/>
</dbReference>
<reference evidence="7" key="1">
    <citation type="submission" date="2022-12" db="EMBL/GenBank/DDBJ databases">
        <title>Reference genome sequencing for broad-spectrum identification of bacterial and archaeal isolates by mass spectrometry.</title>
        <authorList>
            <person name="Sekiguchi Y."/>
            <person name="Tourlousse D.M."/>
        </authorList>
    </citation>
    <scope>NUCLEOTIDE SEQUENCE</scope>
    <source>
        <strain evidence="7">LLR39Z86</strain>
    </source>
</reference>
<feature type="domain" description="Alpha galactosidase C-terminal" evidence="6">
    <location>
        <begin position="353"/>
        <end position="414"/>
    </location>
</feature>
<dbReference type="PANTHER" id="PTHR11452">
    <property type="entry name" value="ALPHA-GALACTOSIDASE/ALPHA-N-ACETYLGALACTOSAMINIDASE"/>
    <property type="match status" value="1"/>
</dbReference>
<dbReference type="GO" id="GO:0005975">
    <property type="term" value="P:carbohydrate metabolic process"/>
    <property type="evidence" value="ECO:0007669"/>
    <property type="project" value="InterPro"/>
</dbReference>
<dbReference type="InterPro" id="IPR017853">
    <property type="entry name" value="GH"/>
</dbReference>
<evidence type="ECO:0000313" key="8">
    <source>
        <dbReference type="Proteomes" id="UP001144313"/>
    </source>
</evidence>
<dbReference type="SUPFAM" id="SSF51445">
    <property type="entry name" value="(Trans)glycosidases"/>
    <property type="match status" value="1"/>
</dbReference>
<dbReference type="Gene3D" id="3.20.20.70">
    <property type="entry name" value="Aldolase class I"/>
    <property type="match status" value="1"/>
</dbReference>
<keyword evidence="2" id="KW-0732">Signal</keyword>
<dbReference type="CDD" id="cd14792">
    <property type="entry name" value="GH27"/>
    <property type="match status" value="1"/>
</dbReference>
<evidence type="ECO:0000259" key="6">
    <source>
        <dbReference type="Pfam" id="PF17801"/>
    </source>
</evidence>
<sequence>MTRLAATPPMGWNSWDVYGTSVTEAEIRANAAFIAEHMAGHGWEYVVVDIQWYDPAARAGGYNLGTRLTLDEYGLPQPAPNRFPSSAGGAGFKPLADYVHSLGLKFGVHILRGVPRQAVAADTPIKGSEYSAAQIPDRERVSSWVDDNWGIDHSHPGGQAYYDALVRQFAAWGVDFIKADDMIAPYWEDEVEAFWHAVDRADRDIVLSLSPGMSLSTEHALHLQEHSHLWRISADLWDRWRDIDAQFDLLRDWAPFAGPGHWPDADMLPLGRMGIRAEVGEPRQSLLTPDEQRTMLTLWCIARSPLMVGADLPGSGDETIELLTNPEVLAAQRHSAGAKEVWREGRHVAWASEDGAFAAVFNRGADAVELHLPWSDLGLERPKLVRDCWHRSDIVPGDHLRAKLQPHSAALFRLR</sequence>
<proteinExistence type="inferred from homology"/>
<dbReference type="PRINTS" id="PR00740">
    <property type="entry name" value="GLHYDRLASE27"/>
</dbReference>
<dbReference type="GO" id="GO:0004557">
    <property type="term" value="F:alpha-galactosidase activity"/>
    <property type="evidence" value="ECO:0007669"/>
    <property type="project" value="UniProtKB-EC"/>
</dbReference>
<dbReference type="AlphaFoldDB" id="A0A9W6G721"/>
<dbReference type="InterPro" id="IPR002241">
    <property type="entry name" value="Glyco_hydro_27"/>
</dbReference>
<evidence type="ECO:0000256" key="1">
    <source>
        <dbReference type="ARBA" id="ARBA00009743"/>
    </source>
</evidence>
<dbReference type="Gene3D" id="2.60.40.1180">
    <property type="entry name" value="Golgi alpha-mannosidase II"/>
    <property type="match status" value="1"/>
</dbReference>
<evidence type="ECO:0000256" key="4">
    <source>
        <dbReference type="ARBA" id="ARBA00023295"/>
    </source>
</evidence>
<evidence type="ECO:0000313" key="7">
    <source>
        <dbReference type="EMBL" id="GLI41438.1"/>
    </source>
</evidence>
<dbReference type="InterPro" id="IPR013785">
    <property type="entry name" value="Aldolase_TIM"/>
</dbReference>
<dbReference type="SUPFAM" id="SSF51011">
    <property type="entry name" value="Glycosyl hydrolase domain"/>
    <property type="match status" value="1"/>
</dbReference>
<dbReference type="EMBL" id="BSDT01000001">
    <property type="protein sequence ID" value="GLI41438.1"/>
    <property type="molecule type" value="Genomic_DNA"/>
</dbReference>
<dbReference type="InterPro" id="IPR041233">
    <property type="entry name" value="Melibiase_C"/>
</dbReference>
<comment type="caution">
    <text evidence="7">The sequence shown here is derived from an EMBL/GenBank/DDBJ whole genome shotgun (WGS) entry which is preliminary data.</text>
</comment>
<keyword evidence="3 5" id="KW-0378">Hydrolase</keyword>
<keyword evidence="5" id="KW-1015">Disulfide bond</keyword>
<dbReference type="InterPro" id="IPR013780">
    <property type="entry name" value="Glyco_hydro_b"/>
</dbReference>
<evidence type="ECO:0000256" key="5">
    <source>
        <dbReference type="RuleBase" id="RU361168"/>
    </source>
</evidence>
<dbReference type="EC" id="3.2.1.22" evidence="5"/>
<accession>A0A9W6G721</accession>
<keyword evidence="4 5" id="KW-0326">Glycosidase</keyword>
<comment type="similarity">
    <text evidence="1 5">Belongs to the glycosyl hydrolase 27 family.</text>
</comment>
<protein>
    <recommendedName>
        <fullName evidence="5">Alpha-galactosidase</fullName>
        <ecNumber evidence="5">3.2.1.22</ecNumber>
    </recommendedName>
    <alternativeName>
        <fullName evidence="5">Melibiase</fullName>
    </alternativeName>
</protein>
<evidence type="ECO:0000256" key="2">
    <source>
        <dbReference type="ARBA" id="ARBA00022729"/>
    </source>
</evidence>
<dbReference type="Proteomes" id="UP001144313">
    <property type="component" value="Unassembled WGS sequence"/>
</dbReference>
<evidence type="ECO:0000256" key="3">
    <source>
        <dbReference type="ARBA" id="ARBA00022801"/>
    </source>
</evidence>
<dbReference type="Pfam" id="PF17801">
    <property type="entry name" value="Melibiase_C"/>
    <property type="match status" value="1"/>
</dbReference>
<keyword evidence="8" id="KW-1185">Reference proteome</keyword>
<name>A0A9W6G721_9ACTN</name>
<dbReference type="RefSeq" id="WP_270118244.1">
    <property type="nucleotide sequence ID" value="NZ_BAAAOL010000002.1"/>
</dbReference>
<gene>
    <name evidence="7" type="ORF">GALLR39Z86_12880</name>
</gene>
<dbReference type="PANTHER" id="PTHR11452:SF42">
    <property type="entry name" value="ALPHA-GALACTOSIDASE"/>
    <property type="match status" value="1"/>
</dbReference>
<organism evidence="7 8">
    <name type="scientific">Glycomyces algeriensis</name>
    <dbReference type="NCBI Taxonomy" id="256037"/>
    <lineage>
        <taxon>Bacteria</taxon>
        <taxon>Bacillati</taxon>
        <taxon>Actinomycetota</taxon>
        <taxon>Actinomycetes</taxon>
        <taxon>Glycomycetales</taxon>
        <taxon>Glycomycetaceae</taxon>
        <taxon>Glycomyces</taxon>
    </lineage>
</organism>
<comment type="catalytic activity">
    <reaction evidence="5">
        <text>Hydrolysis of terminal, non-reducing alpha-D-galactose residues in alpha-D-galactosides, including galactose oligosaccharides, galactomannans and galactolipids.</text>
        <dbReference type="EC" id="3.2.1.22"/>
    </reaction>
</comment>